<evidence type="ECO:0000256" key="1">
    <source>
        <dbReference type="ARBA" id="ARBA00022475"/>
    </source>
</evidence>
<feature type="transmembrane region" description="Helical" evidence="5">
    <location>
        <begin position="43"/>
        <end position="67"/>
    </location>
</feature>
<protein>
    <submittedName>
        <fullName evidence="6">DUF1656 domain-containing protein</fullName>
    </submittedName>
</protein>
<evidence type="ECO:0000313" key="7">
    <source>
        <dbReference type="Proteomes" id="UP001432046"/>
    </source>
</evidence>
<evidence type="ECO:0000256" key="2">
    <source>
        <dbReference type="ARBA" id="ARBA00022692"/>
    </source>
</evidence>
<keyword evidence="1" id="KW-1003">Cell membrane</keyword>
<dbReference type="Proteomes" id="UP001432046">
    <property type="component" value="Chromosome"/>
</dbReference>
<gene>
    <name evidence="6" type="ORF">WDK88_33150</name>
</gene>
<organism evidence="6 7">
    <name type="scientific">Bradyrhizobium septentrionale</name>
    <dbReference type="NCBI Taxonomy" id="1404411"/>
    <lineage>
        <taxon>Bacteria</taxon>
        <taxon>Pseudomonadati</taxon>
        <taxon>Pseudomonadota</taxon>
        <taxon>Alphaproteobacteria</taxon>
        <taxon>Hyphomicrobiales</taxon>
        <taxon>Nitrobacteraceae</taxon>
        <taxon>Bradyrhizobium</taxon>
    </lineage>
</organism>
<keyword evidence="7" id="KW-1185">Reference proteome</keyword>
<evidence type="ECO:0000256" key="3">
    <source>
        <dbReference type="ARBA" id="ARBA00022989"/>
    </source>
</evidence>
<dbReference type="Pfam" id="PF07869">
    <property type="entry name" value="DUF1656"/>
    <property type="match status" value="1"/>
</dbReference>
<dbReference type="EMBL" id="CP147711">
    <property type="protein sequence ID" value="WXC84461.1"/>
    <property type="molecule type" value="Genomic_DNA"/>
</dbReference>
<evidence type="ECO:0000256" key="4">
    <source>
        <dbReference type="ARBA" id="ARBA00023136"/>
    </source>
</evidence>
<reference evidence="6" key="2">
    <citation type="submission" date="2024-03" db="EMBL/GenBank/DDBJ databases">
        <authorList>
            <person name="Bromfield E.S.P."/>
            <person name="Cloutier S."/>
        </authorList>
    </citation>
    <scope>NUCLEOTIDE SEQUENCE</scope>
    <source>
        <strain evidence="6">5S5</strain>
    </source>
</reference>
<feature type="transmembrane region" description="Helical" evidence="5">
    <location>
        <begin position="79"/>
        <end position="100"/>
    </location>
</feature>
<proteinExistence type="predicted"/>
<keyword evidence="4 5" id="KW-0472">Membrane</keyword>
<evidence type="ECO:0000313" key="6">
    <source>
        <dbReference type="EMBL" id="WXC84461.1"/>
    </source>
</evidence>
<keyword evidence="3 5" id="KW-1133">Transmembrane helix</keyword>
<sequence length="102" mass="11233">MFPWPVPARRSSSQALRSLRRVPVWNRGIPCGDIIMTQTFRELIIGGVLVAPILSYAVAAVAIIIVLRPLLHLIRFSSFFSNPSIAELSLYVAIVGLLALSF</sequence>
<keyword evidence="2 5" id="KW-0812">Transmembrane</keyword>
<name>A0ABZ2PCW1_9BRAD</name>
<evidence type="ECO:0000256" key="5">
    <source>
        <dbReference type="SAM" id="Phobius"/>
    </source>
</evidence>
<reference evidence="6" key="1">
    <citation type="journal article" date="2021" name="Int. J. Syst. Evol. Microbiol.">
        <title>Bradyrhizobium septentrionale sp. nov. (sv. septentrionale) and Bradyrhizobium quebecense sp. nov. (sv. septentrionale) associated with legumes native to Canada possess rearranged symbiosis genes and numerous insertion sequences.</title>
        <authorList>
            <person name="Bromfield E.S.P."/>
            <person name="Cloutier S."/>
        </authorList>
    </citation>
    <scope>NUCLEOTIDE SEQUENCE</scope>
    <source>
        <strain evidence="6">5S5</strain>
    </source>
</reference>
<dbReference type="InterPro" id="IPR012451">
    <property type="entry name" value="DUF1656"/>
</dbReference>
<accession>A0ABZ2PCW1</accession>